<dbReference type="AlphaFoldDB" id="A0A9P4LXQ3"/>
<dbReference type="Proteomes" id="UP000799776">
    <property type="component" value="Unassembled WGS sequence"/>
</dbReference>
<keyword evidence="3" id="KW-1185">Reference proteome</keyword>
<feature type="compositionally biased region" description="Pro residues" evidence="1">
    <location>
        <begin position="1"/>
        <end position="25"/>
    </location>
</feature>
<feature type="region of interest" description="Disordered" evidence="1">
    <location>
        <begin position="77"/>
        <end position="310"/>
    </location>
</feature>
<organism evidence="2 3">
    <name type="scientific">Saccharata proteae CBS 121410</name>
    <dbReference type="NCBI Taxonomy" id="1314787"/>
    <lineage>
        <taxon>Eukaryota</taxon>
        <taxon>Fungi</taxon>
        <taxon>Dikarya</taxon>
        <taxon>Ascomycota</taxon>
        <taxon>Pezizomycotina</taxon>
        <taxon>Dothideomycetes</taxon>
        <taxon>Dothideomycetes incertae sedis</taxon>
        <taxon>Botryosphaeriales</taxon>
        <taxon>Saccharataceae</taxon>
        <taxon>Saccharata</taxon>
    </lineage>
</organism>
<feature type="region of interest" description="Disordered" evidence="1">
    <location>
        <begin position="467"/>
        <end position="486"/>
    </location>
</feature>
<accession>A0A9P4LXQ3</accession>
<feature type="compositionally biased region" description="Pro residues" evidence="1">
    <location>
        <begin position="473"/>
        <end position="482"/>
    </location>
</feature>
<feature type="compositionally biased region" description="Basic and acidic residues" evidence="1">
    <location>
        <begin position="235"/>
        <end position="252"/>
    </location>
</feature>
<feature type="compositionally biased region" description="Low complexity" evidence="1">
    <location>
        <begin position="413"/>
        <end position="442"/>
    </location>
</feature>
<feature type="compositionally biased region" description="Polar residues" evidence="1">
    <location>
        <begin position="109"/>
        <end position="133"/>
    </location>
</feature>
<name>A0A9P4LXQ3_9PEZI</name>
<proteinExistence type="predicted"/>
<feature type="compositionally biased region" description="Polar residues" evidence="1">
    <location>
        <begin position="81"/>
        <end position="98"/>
    </location>
</feature>
<feature type="region of interest" description="Disordered" evidence="1">
    <location>
        <begin position="406"/>
        <end position="442"/>
    </location>
</feature>
<comment type="caution">
    <text evidence="2">The sequence shown here is derived from an EMBL/GenBank/DDBJ whole genome shotgun (WGS) entry which is preliminary data.</text>
</comment>
<sequence length="563" mass="60937">MPSTPSPPRPPDPGTPPPRSPPEESPSPTKSEIRRRIYKAAITLTAYAVIRQDEVGYQARRAQAIAQQHRAAMAPKVNMGQPDSTEQLPGSGQPQQAGLSFRQRPNAEQVGSNNNNAGLGLTRNTGQTANAEQTAHAARQFRFNQRANTAQMGVDDNNNNPGLGYRRNLSESASFNRNDDNTSGMGPRRNLMENASFNIETNPGLGSRRNLNESASFDDNDASNDNPQGMAQRRNLRERPSFNNDASKDKNRVSKSKATAKEGTRAPRKKATNKGKQKSDAPQTKESSSKAKESFSNFGPQASSSSAFGFGPQASSSSAFSFAPQAKESTSNLAPQASSSSNSSFAFAPQPQADDYSFNLPPPSKYMTPLDRALYDGTYFAPVHARVPSQPISYVRGEPVIPAAPAPRESYVRSEPLPARSSAPAAREPVPASSNAPAAGNAPAYNAPVYTASTSETVSTNVANMGQLHLPRLGPPPAPPGVPSIHDSYKEDAADKFICGDADCDWTGTYPVNRPDTRIRCAKCGFPIVYKCRTQRQVRNDVHTNHLFTEDERDKRRNAFFLN</sequence>
<evidence type="ECO:0000313" key="2">
    <source>
        <dbReference type="EMBL" id="KAF2090821.1"/>
    </source>
</evidence>
<dbReference type="EMBL" id="ML978712">
    <property type="protein sequence ID" value="KAF2090821.1"/>
    <property type="molecule type" value="Genomic_DNA"/>
</dbReference>
<feature type="compositionally biased region" description="Basic residues" evidence="1">
    <location>
        <begin position="266"/>
        <end position="276"/>
    </location>
</feature>
<feature type="compositionally biased region" description="Polar residues" evidence="1">
    <location>
        <begin position="142"/>
        <end position="161"/>
    </location>
</feature>
<evidence type="ECO:0000313" key="3">
    <source>
        <dbReference type="Proteomes" id="UP000799776"/>
    </source>
</evidence>
<gene>
    <name evidence="2" type="ORF">K490DRAFT_62148</name>
</gene>
<feature type="compositionally biased region" description="Low complexity" evidence="1">
    <location>
        <begin position="294"/>
        <end position="310"/>
    </location>
</feature>
<protein>
    <submittedName>
        <fullName evidence="2">Uncharacterized protein</fullName>
    </submittedName>
</protein>
<reference evidence="2" key="1">
    <citation type="journal article" date="2020" name="Stud. Mycol.">
        <title>101 Dothideomycetes genomes: a test case for predicting lifestyles and emergence of pathogens.</title>
        <authorList>
            <person name="Haridas S."/>
            <person name="Albert R."/>
            <person name="Binder M."/>
            <person name="Bloem J."/>
            <person name="Labutti K."/>
            <person name="Salamov A."/>
            <person name="Andreopoulos B."/>
            <person name="Baker S."/>
            <person name="Barry K."/>
            <person name="Bills G."/>
            <person name="Bluhm B."/>
            <person name="Cannon C."/>
            <person name="Castanera R."/>
            <person name="Culley D."/>
            <person name="Daum C."/>
            <person name="Ezra D."/>
            <person name="Gonzalez J."/>
            <person name="Henrissat B."/>
            <person name="Kuo A."/>
            <person name="Liang C."/>
            <person name="Lipzen A."/>
            <person name="Lutzoni F."/>
            <person name="Magnuson J."/>
            <person name="Mondo S."/>
            <person name="Nolan M."/>
            <person name="Ohm R."/>
            <person name="Pangilinan J."/>
            <person name="Park H.-J."/>
            <person name="Ramirez L."/>
            <person name="Alfaro M."/>
            <person name="Sun H."/>
            <person name="Tritt A."/>
            <person name="Yoshinaga Y."/>
            <person name="Zwiers L.-H."/>
            <person name="Turgeon B."/>
            <person name="Goodwin S."/>
            <person name="Spatafora J."/>
            <person name="Crous P."/>
            <person name="Grigoriev I."/>
        </authorList>
    </citation>
    <scope>NUCLEOTIDE SEQUENCE</scope>
    <source>
        <strain evidence="2">CBS 121410</strain>
    </source>
</reference>
<evidence type="ECO:0000256" key="1">
    <source>
        <dbReference type="SAM" id="MobiDB-lite"/>
    </source>
</evidence>
<feature type="region of interest" description="Disordered" evidence="1">
    <location>
        <begin position="1"/>
        <end position="34"/>
    </location>
</feature>
<feature type="compositionally biased region" description="Polar residues" evidence="1">
    <location>
        <begin position="170"/>
        <end position="184"/>
    </location>
</feature>